<protein>
    <submittedName>
        <fullName evidence="1">Uncharacterized protein</fullName>
    </submittedName>
</protein>
<dbReference type="AlphaFoldDB" id="A0A096AUB4"/>
<proteinExistence type="predicted"/>
<comment type="caution">
    <text evidence="1">The sequence shown here is derived from an EMBL/GenBank/DDBJ whole genome shotgun (WGS) entry which is preliminary data.</text>
</comment>
<name>A0A096AUB4_9BACT</name>
<organism evidence="1 2">
    <name type="scientific">Prevotella disiens DNF00882</name>
    <dbReference type="NCBI Taxonomy" id="1401075"/>
    <lineage>
        <taxon>Bacteria</taxon>
        <taxon>Pseudomonadati</taxon>
        <taxon>Bacteroidota</taxon>
        <taxon>Bacteroidia</taxon>
        <taxon>Bacteroidales</taxon>
        <taxon>Prevotellaceae</taxon>
        <taxon>Prevotella</taxon>
    </lineage>
</organism>
<evidence type="ECO:0000313" key="1">
    <source>
        <dbReference type="EMBL" id="KGF50340.1"/>
    </source>
</evidence>
<dbReference type="EMBL" id="JRNR01000004">
    <property type="protein sequence ID" value="KGF50340.1"/>
    <property type="molecule type" value="Genomic_DNA"/>
</dbReference>
<accession>A0A096AUB4</accession>
<sequence length="59" mass="7260">MEFQFSTYEEFINGISQINWLDPKEISNYSSYEKEKVLTLLWNFSVEQENRKEELYNKE</sequence>
<gene>
    <name evidence="1" type="ORF">HMPREF0654_01260</name>
</gene>
<dbReference type="Proteomes" id="UP000029538">
    <property type="component" value="Unassembled WGS sequence"/>
</dbReference>
<reference evidence="1 2" key="1">
    <citation type="submission" date="2014-07" db="EMBL/GenBank/DDBJ databases">
        <authorList>
            <person name="McCorrison J."/>
            <person name="Sanka R."/>
            <person name="Torralba M."/>
            <person name="Gillis M."/>
            <person name="Haft D.H."/>
            <person name="Methe B."/>
            <person name="Sutton G."/>
            <person name="Nelson K.E."/>
        </authorList>
    </citation>
    <scope>NUCLEOTIDE SEQUENCE [LARGE SCALE GENOMIC DNA]</scope>
    <source>
        <strain evidence="1 2">DNF00882</strain>
    </source>
</reference>
<evidence type="ECO:0000313" key="2">
    <source>
        <dbReference type="Proteomes" id="UP000029538"/>
    </source>
</evidence>